<dbReference type="Proteomes" id="UP000029443">
    <property type="component" value="Unassembled WGS sequence"/>
</dbReference>
<organism evidence="2 3">
    <name type="scientific">Alcanivorax jadensis T9</name>
    <dbReference type="NCBI Taxonomy" id="1177181"/>
    <lineage>
        <taxon>Bacteria</taxon>
        <taxon>Pseudomonadati</taxon>
        <taxon>Pseudomonadota</taxon>
        <taxon>Gammaproteobacteria</taxon>
        <taxon>Oceanospirillales</taxon>
        <taxon>Alcanivoracaceae</taxon>
        <taxon>Alcanivorax</taxon>
    </lineage>
</organism>
<proteinExistence type="predicted"/>
<protein>
    <recommendedName>
        <fullName evidence="4">RND type efflux pump involved in aminoglycoside resistance</fullName>
    </recommendedName>
</protein>
<dbReference type="Gene3D" id="3.40.190.170">
    <property type="entry name" value="Bacterial extracellular solute-binding protein, family 7"/>
    <property type="match status" value="1"/>
</dbReference>
<dbReference type="EMBL" id="ARXU01000003">
    <property type="protein sequence ID" value="KGD61919.1"/>
    <property type="molecule type" value="Genomic_DNA"/>
</dbReference>
<evidence type="ECO:0000256" key="1">
    <source>
        <dbReference type="SAM" id="SignalP"/>
    </source>
</evidence>
<dbReference type="InterPro" id="IPR045758">
    <property type="entry name" value="AdeT1/2"/>
</dbReference>
<dbReference type="SUPFAM" id="SSF53850">
    <property type="entry name" value="Periplasmic binding protein-like II"/>
    <property type="match status" value="1"/>
</dbReference>
<feature type="chain" id="PRO_5046503265" description="RND type efflux pump involved in aminoglycoside resistance" evidence="1">
    <location>
        <begin position="25"/>
        <end position="339"/>
    </location>
</feature>
<evidence type="ECO:0000313" key="2">
    <source>
        <dbReference type="EMBL" id="KGD61919.1"/>
    </source>
</evidence>
<keyword evidence="1" id="KW-0732">Signal</keyword>
<gene>
    <name evidence="2" type="ORF">T9A_01128</name>
</gene>
<feature type="signal peptide" evidence="1">
    <location>
        <begin position="1"/>
        <end position="24"/>
    </location>
</feature>
<dbReference type="InterPro" id="IPR038404">
    <property type="entry name" value="TRAP_DctP_sf"/>
</dbReference>
<sequence>MRYAKQFIIFLVVSTVLFANSTHASIGNKRTLCVFDLVGANGDFYGIMKDFKTAALGWGVDIELKPYTDEKIAAEDLKAKQCDGALLTGIRGRQFISYTGSMDSIGAIPDYDAMRMVVTILASGNPKVNPHLVSGPYEFGGLVPMGAAYLFVKDNSIDTVEELAGKSIAVLEYDVAEANMAKRVGMSPVMSDITNFSTRFNNGSVDTCFAPIFGYSALELYKGMQPDGGIIDLVLGQLSAQLILRKDLFPADFADQSRKYLAGQFDRAMRIINNADGEVNEKWWINISDEETTRYDEMFRQARIDLANQGVYNKDMMSLLRKVRCKGNPSRAECVNPVE</sequence>
<keyword evidence="3" id="KW-1185">Reference proteome</keyword>
<evidence type="ECO:0008006" key="4">
    <source>
        <dbReference type="Google" id="ProtNLM"/>
    </source>
</evidence>
<name>A0ABR4WEG8_9GAMM</name>
<accession>A0ABR4WEG8</accession>
<evidence type="ECO:0000313" key="3">
    <source>
        <dbReference type="Proteomes" id="UP000029443"/>
    </source>
</evidence>
<comment type="caution">
    <text evidence="2">The sequence shown here is derived from an EMBL/GenBank/DDBJ whole genome shotgun (WGS) entry which is preliminary data.</text>
</comment>
<dbReference type="Pfam" id="PF19582">
    <property type="entry name" value="AdeT1_2"/>
    <property type="match status" value="1"/>
</dbReference>
<reference evidence="2 3" key="1">
    <citation type="submission" date="2012-09" db="EMBL/GenBank/DDBJ databases">
        <title>Genome Sequence of alkane-degrading Bacterium Alcanivorax jadensis T9.</title>
        <authorList>
            <person name="Lai Q."/>
            <person name="Shao Z."/>
        </authorList>
    </citation>
    <scope>NUCLEOTIDE SEQUENCE [LARGE SCALE GENOMIC DNA]</scope>
    <source>
        <strain evidence="2 3">T9</strain>
    </source>
</reference>
<dbReference type="RefSeq" id="WP_035245912.1">
    <property type="nucleotide sequence ID" value="NZ_ARXU01000003.1"/>
</dbReference>